<keyword evidence="6" id="KW-1185">Reference proteome</keyword>
<feature type="chain" id="PRO_5009163193" description="Translationally-controlled tumor protein homolog" evidence="3">
    <location>
        <begin position="26"/>
        <end position="190"/>
    </location>
</feature>
<dbReference type="Pfam" id="PF00838">
    <property type="entry name" value="TCTP"/>
    <property type="match status" value="1"/>
</dbReference>
<gene>
    <name evidence="5" type="ORF">CANCADRAFT_111507</name>
</gene>
<comment type="similarity">
    <text evidence="2">Belongs to the TCTP family.</text>
</comment>
<dbReference type="InterPro" id="IPR034737">
    <property type="entry name" value="TCTP"/>
</dbReference>
<dbReference type="InterPro" id="IPR011323">
    <property type="entry name" value="Mss4/transl-control_tumour"/>
</dbReference>
<dbReference type="GO" id="GO:0005737">
    <property type="term" value="C:cytoplasm"/>
    <property type="evidence" value="ECO:0007669"/>
    <property type="project" value="TreeGrafter"/>
</dbReference>
<dbReference type="GO" id="GO:0005509">
    <property type="term" value="F:calcium ion binding"/>
    <property type="evidence" value="ECO:0007669"/>
    <property type="project" value="TreeGrafter"/>
</dbReference>
<evidence type="ECO:0000256" key="3">
    <source>
        <dbReference type="SAM" id="SignalP"/>
    </source>
</evidence>
<dbReference type="InterPro" id="IPR011057">
    <property type="entry name" value="Mss4-like_sf"/>
</dbReference>
<dbReference type="Proteomes" id="UP000095023">
    <property type="component" value="Unassembled WGS sequence"/>
</dbReference>
<dbReference type="PROSITE" id="PS51797">
    <property type="entry name" value="TCTP_3"/>
    <property type="match status" value="1"/>
</dbReference>
<dbReference type="SUPFAM" id="SSF51316">
    <property type="entry name" value="Mss4-like"/>
    <property type="match status" value="1"/>
</dbReference>
<evidence type="ECO:0000313" key="5">
    <source>
        <dbReference type="EMBL" id="ODV90838.1"/>
    </source>
</evidence>
<dbReference type="InterPro" id="IPR018105">
    <property type="entry name" value="Translational_control_tumour_p"/>
</dbReference>
<dbReference type="PANTHER" id="PTHR11991">
    <property type="entry name" value="TRANSLATIONALLY CONTROLLED TUMOR PROTEIN-RELATED"/>
    <property type="match status" value="1"/>
</dbReference>
<proteinExistence type="inferred from homology"/>
<dbReference type="PRINTS" id="PR01653">
    <property type="entry name" value="TCTPROTEIN"/>
</dbReference>
<protein>
    <recommendedName>
        <fullName evidence="1">Translationally-controlled tumor protein homolog</fullName>
    </recommendedName>
</protein>
<dbReference type="OrthoDB" id="10248936at2759"/>
<reference evidence="6" key="1">
    <citation type="submission" date="2016-02" db="EMBL/GenBank/DDBJ databases">
        <title>Comparative genomics of biotechnologically important yeasts.</title>
        <authorList>
            <consortium name="DOE Joint Genome Institute"/>
            <person name="Riley R."/>
            <person name="Haridas S."/>
            <person name="Wolfe K.H."/>
            <person name="Lopes M.R."/>
            <person name="Hittinger C.T."/>
            <person name="Goker M."/>
            <person name="Salamov A."/>
            <person name="Wisecaver J."/>
            <person name="Long T.M."/>
            <person name="Aerts A.L."/>
            <person name="Barry K."/>
            <person name="Choi C."/>
            <person name="Clum A."/>
            <person name="Coughlan A.Y."/>
            <person name="Deshpande S."/>
            <person name="Douglass A.P."/>
            <person name="Hanson S.J."/>
            <person name="Klenk H.-P."/>
            <person name="Labutti K."/>
            <person name="Lapidus A."/>
            <person name="Lindquist E."/>
            <person name="Lipzen A."/>
            <person name="Meier-Kolthoff J.P."/>
            <person name="Ohm R.A."/>
            <person name="Otillar R.P."/>
            <person name="Pangilinan J."/>
            <person name="Peng Y."/>
            <person name="Rokas A."/>
            <person name="Rosa C.A."/>
            <person name="Scheuner C."/>
            <person name="Sibirny A.A."/>
            <person name="Slot J.C."/>
            <person name="Stielow J.B."/>
            <person name="Sun H."/>
            <person name="Kurtzman C.P."/>
            <person name="Blackwell M."/>
            <person name="Jeffries T.W."/>
            <person name="Grigoriev I.V."/>
        </authorList>
    </citation>
    <scope>NUCLEOTIDE SEQUENCE [LARGE SCALE GENOMIC DNA]</scope>
    <source>
        <strain evidence="6">NRRL Y-17796</strain>
    </source>
</reference>
<feature type="signal peptide" evidence="3">
    <location>
        <begin position="1"/>
        <end position="25"/>
    </location>
</feature>
<dbReference type="PANTHER" id="PTHR11991:SF0">
    <property type="entry name" value="TRANSLATIONALLY-CONTROLLED TUMOR PROTEIN"/>
    <property type="match status" value="1"/>
</dbReference>
<dbReference type="EMBL" id="KV453842">
    <property type="protein sequence ID" value="ODV90838.1"/>
    <property type="molecule type" value="Genomic_DNA"/>
</dbReference>
<evidence type="ECO:0000259" key="4">
    <source>
        <dbReference type="PROSITE" id="PS51797"/>
    </source>
</evidence>
<evidence type="ECO:0000313" key="6">
    <source>
        <dbReference type="Proteomes" id="UP000095023"/>
    </source>
</evidence>
<feature type="domain" description="TCTP" evidence="4">
    <location>
        <begin position="26"/>
        <end position="187"/>
    </location>
</feature>
<evidence type="ECO:0000256" key="1">
    <source>
        <dbReference type="ARBA" id="ARBA00014759"/>
    </source>
</evidence>
<dbReference type="Gene3D" id="2.170.150.10">
    <property type="entry name" value="Metal Binding Protein, Guanine Nucleotide Exchange Factor, Chain A"/>
    <property type="match status" value="1"/>
</dbReference>
<organism evidence="5 6">
    <name type="scientific">Tortispora caseinolytica NRRL Y-17796</name>
    <dbReference type="NCBI Taxonomy" id="767744"/>
    <lineage>
        <taxon>Eukaryota</taxon>
        <taxon>Fungi</taxon>
        <taxon>Dikarya</taxon>
        <taxon>Ascomycota</taxon>
        <taxon>Saccharomycotina</taxon>
        <taxon>Trigonopsidomycetes</taxon>
        <taxon>Trigonopsidales</taxon>
        <taxon>Trigonopsidaceae</taxon>
        <taxon>Tortispora</taxon>
    </lineage>
</organism>
<keyword evidence="3" id="KW-0732">Signal</keyword>
<sequence length="190" mass="21889">MAKFVQEEMLKIVTLFLCFGLCCNGAKVYQDVISGDELFSDQYISEADDSMLAVDYAVNDNWTKLDRYKDNNSDKETNNGAAIAPEDLIEAFNLQEIDISYEQFIEYMRRYIKMVVPKYEHDLQKLENYRLIFSNHAKRSTRDLSNVQFFAGRSTYLDKGNGMLLACGQTKSSFCLAWSPGVVEKKIKIY</sequence>
<accession>A0A1E4TGN8</accession>
<dbReference type="AlphaFoldDB" id="A0A1E4TGN8"/>
<evidence type="ECO:0000256" key="2">
    <source>
        <dbReference type="PROSITE-ProRule" id="PRU01133"/>
    </source>
</evidence>
<name>A0A1E4TGN8_9ASCO</name>